<feature type="binding site" evidence="6">
    <location>
        <position position="46"/>
    </location>
    <ligand>
        <name>FAD</name>
        <dbReference type="ChEBI" id="CHEBI:57692"/>
    </ligand>
</feature>
<dbReference type="Pfam" id="PF07992">
    <property type="entry name" value="Pyr_redox_2"/>
    <property type="match status" value="1"/>
</dbReference>
<reference evidence="8 9" key="1">
    <citation type="submission" date="2019-10" db="EMBL/GenBank/DDBJ databases">
        <authorList>
            <person name="Dong K."/>
        </authorList>
    </citation>
    <scope>NUCLEOTIDE SEQUENCE [LARGE SCALE GENOMIC DNA]</scope>
    <source>
        <strain evidence="8 9">DSM 28960</strain>
    </source>
</reference>
<evidence type="ECO:0000256" key="6">
    <source>
        <dbReference type="HAMAP-Rule" id="MF_01685"/>
    </source>
</evidence>
<proteinExistence type="inferred from homology"/>
<evidence type="ECO:0000256" key="1">
    <source>
        <dbReference type="ARBA" id="ARBA00011738"/>
    </source>
</evidence>
<feature type="binding site" evidence="6">
    <location>
        <position position="294"/>
    </location>
    <ligand>
        <name>FAD</name>
        <dbReference type="ChEBI" id="CHEBI:57692"/>
    </ligand>
</feature>
<keyword evidence="4 6" id="KW-0521">NADP</keyword>
<keyword evidence="3 6" id="KW-0274">FAD</keyword>
<dbReference type="PRINTS" id="PR00368">
    <property type="entry name" value="FADPNR"/>
</dbReference>
<comment type="subunit">
    <text evidence="1 6">Homodimer.</text>
</comment>
<keyword evidence="8" id="KW-0503">Monooxygenase</keyword>
<dbReference type="GO" id="GO:0004497">
    <property type="term" value="F:monooxygenase activity"/>
    <property type="evidence" value="ECO:0007669"/>
    <property type="project" value="UniProtKB-KW"/>
</dbReference>
<feature type="binding site" evidence="6">
    <location>
        <position position="335"/>
    </location>
    <ligand>
        <name>FAD</name>
        <dbReference type="ChEBI" id="CHEBI:57692"/>
    </ligand>
</feature>
<dbReference type="HAMAP" id="MF_01685">
    <property type="entry name" value="FENR2"/>
    <property type="match status" value="1"/>
</dbReference>
<dbReference type="Gene3D" id="3.50.50.60">
    <property type="entry name" value="FAD/NAD(P)-binding domain"/>
    <property type="match status" value="2"/>
</dbReference>
<feature type="binding site" evidence="6">
    <location>
        <position position="86"/>
    </location>
    <ligand>
        <name>FAD</name>
        <dbReference type="ChEBI" id="CHEBI:57692"/>
    </ligand>
</feature>
<name>A0A7X1Z9Y8_9LACT</name>
<evidence type="ECO:0000313" key="8">
    <source>
        <dbReference type="EMBL" id="MQW39964.1"/>
    </source>
</evidence>
<accession>A0A7X1Z9Y8</accession>
<gene>
    <name evidence="8" type="ORF">GHI93_08495</name>
</gene>
<feature type="binding site" evidence="6">
    <location>
        <position position="33"/>
    </location>
    <ligand>
        <name>FAD</name>
        <dbReference type="ChEBI" id="CHEBI:57692"/>
    </ligand>
</feature>
<dbReference type="OrthoDB" id="9806179at2"/>
<dbReference type="SUPFAM" id="SSF51905">
    <property type="entry name" value="FAD/NAD(P)-binding domain"/>
    <property type="match status" value="1"/>
</dbReference>
<comment type="similarity">
    <text evidence="6">Belongs to the ferredoxin--NADP reductase type 2 family.</text>
</comment>
<feature type="binding site" evidence="6">
    <location>
        <position position="41"/>
    </location>
    <ligand>
        <name>FAD</name>
        <dbReference type="ChEBI" id="CHEBI:57692"/>
    </ligand>
</feature>
<dbReference type="GO" id="GO:0004324">
    <property type="term" value="F:ferredoxin-NADP+ reductase activity"/>
    <property type="evidence" value="ECO:0007669"/>
    <property type="project" value="UniProtKB-UniRule"/>
</dbReference>
<evidence type="ECO:0000256" key="4">
    <source>
        <dbReference type="ARBA" id="ARBA00022857"/>
    </source>
</evidence>
<comment type="caution">
    <text evidence="8">The sequence shown here is derived from an EMBL/GenBank/DDBJ whole genome shotgun (WGS) entry which is preliminary data.</text>
</comment>
<dbReference type="InterPro" id="IPR050097">
    <property type="entry name" value="Ferredoxin-NADP_redctase_2"/>
</dbReference>
<evidence type="ECO:0000256" key="2">
    <source>
        <dbReference type="ARBA" id="ARBA00022630"/>
    </source>
</evidence>
<evidence type="ECO:0000256" key="3">
    <source>
        <dbReference type="ARBA" id="ARBA00022827"/>
    </source>
</evidence>
<dbReference type="EMBL" id="WITJ01000011">
    <property type="protein sequence ID" value="MQW39964.1"/>
    <property type="molecule type" value="Genomic_DNA"/>
</dbReference>
<comment type="catalytic activity">
    <reaction evidence="6">
        <text>2 reduced [2Fe-2S]-[ferredoxin] + NADP(+) + H(+) = 2 oxidized [2Fe-2S]-[ferredoxin] + NADPH</text>
        <dbReference type="Rhea" id="RHEA:20125"/>
        <dbReference type="Rhea" id="RHEA-COMP:10000"/>
        <dbReference type="Rhea" id="RHEA-COMP:10001"/>
        <dbReference type="ChEBI" id="CHEBI:15378"/>
        <dbReference type="ChEBI" id="CHEBI:33737"/>
        <dbReference type="ChEBI" id="CHEBI:33738"/>
        <dbReference type="ChEBI" id="CHEBI:57783"/>
        <dbReference type="ChEBI" id="CHEBI:58349"/>
        <dbReference type="EC" id="1.18.1.2"/>
    </reaction>
</comment>
<dbReference type="PRINTS" id="PR00469">
    <property type="entry name" value="PNDRDTASEII"/>
</dbReference>
<comment type="caution">
    <text evidence="6">Lacks conserved residue(s) required for the propagation of feature annotation.</text>
</comment>
<organism evidence="8 9">
    <name type="scientific">Lactococcus hircilactis</name>
    <dbReference type="NCBI Taxonomy" id="1494462"/>
    <lineage>
        <taxon>Bacteria</taxon>
        <taxon>Bacillati</taxon>
        <taxon>Bacillota</taxon>
        <taxon>Bacilli</taxon>
        <taxon>Lactobacillales</taxon>
        <taxon>Streptococcaceae</taxon>
        <taxon>Lactococcus</taxon>
    </lineage>
</organism>
<keyword evidence="9" id="KW-1185">Reference proteome</keyword>
<keyword evidence="5 6" id="KW-0560">Oxidoreductase</keyword>
<feature type="binding site" evidence="6">
    <location>
        <position position="136"/>
    </location>
    <ligand>
        <name>FAD</name>
        <dbReference type="ChEBI" id="CHEBI:57692"/>
    </ligand>
</feature>
<dbReference type="GO" id="GO:0050660">
    <property type="term" value="F:flavin adenine dinucleotide binding"/>
    <property type="evidence" value="ECO:0007669"/>
    <property type="project" value="UniProtKB-UniRule"/>
</dbReference>
<dbReference type="GO" id="GO:0050661">
    <property type="term" value="F:NADP binding"/>
    <property type="evidence" value="ECO:0007669"/>
    <property type="project" value="UniProtKB-UniRule"/>
</dbReference>
<dbReference type="PANTHER" id="PTHR48105">
    <property type="entry name" value="THIOREDOXIN REDUCTASE 1-RELATED-RELATED"/>
    <property type="match status" value="1"/>
</dbReference>
<evidence type="ECO:0000259" key="7">
    <source>
        <dbReference type="Pfam" id="PF07992"/>
    </source>
</evidence>
<dbReference type="AlphaFoldDB" id="A0A7X1Z9Y8"/>
<protein>
    <recommendedName>
        <fullName evidence="6">Ferredoxin--NADP reductase</fullName>
        <shortName evidence="6">FNR</shortName>
        <shortName evidence="6">Fd-NADP(+) reductase</shortName>
        <ecNumber evidence="6">1.18.1.2</ecNumber>
    </recommendedName>
</protein>
<sequence length="339" mass="37399">MKIYDLLIVGGGPVGLYAAFYAGMRGLSVGLIEAFDQVGGQPEHLYPEKKIYDVAGLPEISGATLIENLLKQLEFVKADIFSGQRVLNIQKQDDLFSVSTDRNKKYKQADENDALVSTDKLFQSKAILLTTGAGLIAPRKLGIEDENKYYESGKISYFIKNLADFKDKKVAVLGGGDSALDWALMLLNVAKEVHLIHRRPKFRAHEKTVTLLEQSQVKLHIPYTLSALTENEIELNKVKSDEKKVLSVDKILVNYGFLTNQVDLIEQLEVSRSNRILVNREMQTNLAGVFAAGDGADYEGKVPLISVGFGEAVIAINAMSKQIELDHALKKGHSSSLFG</sequence>
<dbReference type="RefSeq" id="WP_153496631.1">
    <property type="nucleotide sequence ID" value="NZ_CAXYUY010000012.1"/>
</dbReference>
<evidence type="ECO:0000313" key="9">
    <source>
        <dbReference type="Proteomes" id="UP000439550"/>
    </source>
</evidence>
<evidence type="ECO:0000256" key="5">
    <source>
        <dbReference type="ARBA" id="ARBA00023002"/>
    </source>
</evidence>
<dbReference type="InterPro" id="IPR023753">
    <property type="entry name" value="FAD/NAD-binding_dom"/>
</dbReference>
<feature type="domain" description="FAD/NAD(P)-binding" evidence="7">
    <location>
        <begin position="4"/>
        <end position="307"/>
    </location>
</feature>
<dbReference type="InterPro" id="IPR022890">
    <property type="entry name" value="Fd--NADP_Rdtase_type_2"/>
</dbReference>
<comment type="cofactor">
    <cofactor evidence="6">
        <name>FAD</name>
        <dbReference type="ChEBI" id="CHEBI:57692"/>
    </cofactor>
    <text evidence="6">Binds 1 FAD per subunit.</text>
</comment>
<keyword evidence="2 6" id="KW-0285">Flavoprotein</keyword>
<dbReference type="EC" id="1.18.1.2" evidence="6"/>
<dbReference type="Proteomes" id="UP000439550">
    <property type="component" value="Unassembled WGS sequence"/>
</dbReference>
<dbReference type="InterPro" id="IPR036188">
    <property type="entry name" value="FAD/NAD-bd_sf"/>
</dbReference>